<dbReference type="EMBL" id="LDZY01000001">
    <property type="protein sequence ID" value="KLU67692.1"/>
    <property type="molecule type" value="Genomic_DNA"/>
</dbReference>
<gene>
    <name evidence="1" type="ORF">DEAC_c00960</name>
</gene>
<dbReference type="Proteomes" id="UP000036356">
    <property type="component" value="Unassembled WGS sequence"/>
</dbReference>
<evidence type="ECO:0000313" key="2">
    <source>
        <dbReference type="Proteomes" id="UP000036356"/>
    </source>
</evidence>
<proteinExistence type="predicted"/>
<dbReference type="AlphaFoldDB" id="A0A0J1FWL6"/>
<dbReference type="STRING" id="476652.DEAC_c00960"/>
<reference evidence="1 2" key="1">
    <citation type="submission" date="2015-06" db="EMBL/GenBank/DDBJ databases">
        <title>Draft genome of the moderately acidophilic sulfate reducer Candidatus Desulfosporosinus acididurans strain M1.</title>
        <authorList>
            <person name="Poehlein A."/>
            <person name="Petzsch P."/>
            <person name="Johnson B.D."/>
            <person name="Schloemann M."/>
            <person name="Daniel R."/>
            <person name="Muehling M."/>
        </authorList>
    </citation>
    <scope>NUCLEOTIDE SEQUENCE [LARGE SCALE GENOMIC DNA]</scope>
    <source>
        <strain evidence="1 2">M1</strain>
    </source>
</reference>
<accession>A0A0J1FWL6</accession>
<name>A0A0J1FWL6_9FIRM</name>
<evidence type="ECO:0000313" key="1">
    <source>
        <dbReference type="EMBL" id="KLU67692.1"/>
    </source>
</evidence>
<sequence>MKAITFQGVNHVEVKNVEDSTIMKADDII</sequence>
<keyword evidence="2" id="KW-1185">Reference proteome</keyword>
<comment type="caution">
    <text evidence="1">The sequence shown here is derived from an EMBL/GenBank/DDBJ whole genome shotgun (WGS) entry which is preliminary data.</text>
</comment>
<protein>
    <submittedName>
        <fullName evidence="1">Uncharacterized protein</fullName>
    </submittedName>
</protein>
<organism evidence="1 2">
    <name type="scientific">Desulfosporosinus acididurans</name>
    <dbReference type="NCBI Taxonomy" id="476652"/>
    <lineage>
        <taxon>Bacteria</taxon>
        <taxon>Bacillati</taxon>
        <taxon>Bacillota</taxon>
        <taxon>Clostridia</taxon>
        <taxon>Eubacteriales</taxon>
        <taxon>Desulfitobacteriaceae</taxon>
        <taxon>Desulfosporosinus</taxon>
    </lineage>
</organism>
<dbReference type="PATRIC" id="fig|476652.3.peg.91"/>